<comment type="caution">
    <text evidence="1">The sequence shown here is derived from an EMBL/GenBank/DDBJ whole genome shotgun (WGS) entry which is preliminary data.</text>
</comment>
<evidence type="ECO:0000313" key="1">
    <source>
        <dbReference type="EMBL" id="MCO1335327.1"/>
    </source>
</evidence>
<evidence type="ECO:0000313" key="2">
    <source>
        <dbReference type="Proteomes" id="UP001139028"/>
    </source>
</evidence>
<gene>
    <name evidence="1" type="ORF">MO867_13395</name>
</gene>
<dbReference type="RefSeq" id="WP_252469201.1">
    <property type="nucleotide sequence ID" value="NZ_JALBWM010000058.1"/>
</dbReference>
<organism evidence="1 2">
    <name type="scientific">Microbulbifer okhotskensis</name>
    <dbReference type="NCBI Taxonomy" id="2926617"/>
    <lineage>
        <taxon>Bacteria</taxon>
        <taxon>Pseudomonadati</taxon>
        <taxon>Pseudomonadota</taxon>
        <taxon>Gammaproteobacteria</taxon>
        <taxon>Cellvibrionales</taxon>
        <taxon>Microbulbiferaceae</taxon>
        <taxon>Microbulbifer</taxon>
    </lineage>
</organism>
<dbReference type="EMBL" id="JALBWM010000058">
    <property type="protein sequence ID" value="MCO1335327.1"/>
    <property type="molecule type" value="Genomic_DNA"/>
</dbReference>
<reference evidence="1" key="1">
    <citation type="journal article" date="2022" name="Arch. Microbiol.">
        <title>Microbulbifer okhotskensis sp. nov., isolated from a deep bottom sediment of the Okhotsk Sea.</title>
        <authorList>
            <person name="Romanenko L."/>
            <person name="Kurilenko V."/>
            <person name="Otstavnykh N."/>
            <person name="Velansky P."/>
            <person name="Isaeva M."/>
            <person name="Mikhailov V."/>
        </authorList>
    </citation>
    <scope>NUCLEOTIDE SEQUENCE</scope>
    <source>
        <strain evidence="1">OS29</strain>
    </source>
</reference>
<proteinExistence type="predicted"/>
<name>A0A9X2EN77_9GAMM</name>
<dbReference type="Proteomes" id="UP001139028">
    <property type="component" value="Unassembled WGS sequence"/>
</dbReference>
<sequence>MYTIENAEVSRGCYIHPEISFSEAQVPQTVFETPGMVSVAERKLLYSLAFKNYRKNGFIVDAGSFMGASVVSLAQGLQSNSRREPKKYSNLLNKKPISSYELGFLPKPANGSDRVWECGSLTYQFGESFVPILEKSISPYNAIVDLNIGDLNDFSWSDEPIEICFIDVCKTRELNRHVSAQFMPRLIEEKAFFINQDFFFDRLPWIKVTMGYLEEYFDWYGQVFSSSVYKCKKSIPKDVAEYDPFTEATLDECLKLHDKHPNAHLTDAHKLRMKLSRSYLIAMKGNKADAIEYLKTVGEDYEHIMDENTSIDRNDRFRFNRAVRQIKSDIF</sequence>
<keyword evidence="2" id="KW-1185">Reference proteome</keyword>
<protein>
    <submittedName>
        <fullName evidence="1">Uncharacterized protein</fullName>
    </submittedName>
</protein>
<dbReference type="AlphaFoldDB" id="A0A9X2EN77"/>
<accession>A0A9X2EN77</accession>